<keyword evidence="2" id="KW-0812">Transmembrane</keyword>
<keyword evidence="2" id="KW-0472">Membrane</keyword>
<feature type="transmembrane region" description="Helical" evidence="2">
    <location>
        <begin position="21"/>
        <end position="43"/>
    </location>
</feature>
<proteinExistence type="predicted"/>
<comment type="caution">
    <text evidence="3">The sequence shown here is derived from an EMBL/GenBank/DDBJ whole genome shotgun (WGS) entry which is preliminary data.</text>
</comment>
<name>A0AAV3T5H0_9EURY</name>
<gene>
    <name evidence="3" type="ORF">GCM10009020_03140</name>
</gene>
<dbReference type="InterPro" id="IPR055710">
    <property type="entry name" value="DUF7286"/>
</dbReference>
<dbReference type="Pfam" id="PF23957">
    <property type="entry name" value="DUF7286"/>
    <property type="match status" value="1"/>
</dbReference>
<organism evidence="3 4">
    <name type="scientific">Natronoarchaeum mannanilyticum</name>
    <dbReference type="NCBI Taxonomy" id="926360"/>
    <lineage>
        <taxon>Archaea</taxon>
        <taxon>Methanobacteriati</taxon>
        <taxon>Methanobacteriota</taxon>
        <taxon>Stenosarchaea group</taxon>
        <taxon>Halobacteria</taxon>
        <taxon>Halobacteriales</taxon>
        <taxon>Natronoarchaeaceae</taxon>
    </lineage>
</organism>
<dbReference type="RefSeq" id="WP_343772065.1">
    <property type="nucleotide sequence ID" value="NZ_BAAADV010000001.1"/>
</dbReference>
<evidence type="ECO:0000313" key="3">
    <source>
        <dbReference type="EMBL" id="GAA0662111.1"/>
    </source>
</evidence>
<dbReference type="Proteomes" id="UP001500420">
    <property type="component" value="Unassembled WGS sequence"/>
</dbReference>
<feature type="region of interest" description="Disordered" evidence="1">
    <location>
        <begin position="1016"/>
        <end position="1044"/>
    </location>
</feature>
<keyword evidence="2" id="KW-1133">Transmembrane helix</keyword>
<keyword evidence="4" id="KW-1185">Reference proteome</keyword>
<sequence>MRLRDTAAGPKIRLADDDRGRVPFALLGVLLLVGSVTWTVALAQRGPPQIDTDADAALDRGESVVHTELRQAVARAGANAAREPVVERSGTPFGRALSADAPYRDAFRVRAYRQAAVALWGVDASVGDVSVAAELPPIEDAASMRDAIERVRVSEPGDGVVRVAFENVTLTASANGRRIDRSERTVTVTVATPALSLHERAERFQGQLDEGALDGPGFGRRIAARLYAVAWTRGYAQYAGAPIENVVANRYVELSANSALLQTQRATIGVSDPAGREAAGRATARLGARELLDGAGYDGERWVDGLLGEHPAPVDGGGPIAEAAAEHRAADRGEETTVGVNRSADTALYRLSSGRNGDSLDAVVDEVYETDAKRIVETELIDDGGRVDPPGTGPYWTKLDSSAEVASVTVSQSGGPTPDLPSGWDEYAAHAREIDRTVTASATWLHLNGSLRTTTETWTERYRVGVSVGGDPADSAFAPSGNVHRLYRPGGPAGGPNLDGVPEEAVRRLVTEAGGPDAVAKAAVEDGLGDETITVDRSPPEDVSAWLYRDLVELRESTRDVTVSVDRGRIATDANPAAELESKIRDRIDAEAERRRSYDSVADKARVAARIAYLERLAATLNETATHVEETSNGFEQTVDDAGAATADQLGELVDLRNEVEPAEPRSTDAAAPAGSLRLSVDGAPPYLTLASVDRSQVAELPEGTTYHPLVAENTNVFAMPYDSNPGGVTDRVFGETGTVGLRQGARALAAAEDVDGMAAEAIEGGELAEERRALREAVASSNRVLRGTALEELRQATALDHRERVVVVDRALGRWGSTGDRALALVEGPAAEAIAREAAERDDTPDTDKFRDQLRSRLLVELSDTAESESVRLPGGVVGSTVEETQRTAKSMTEDAILRAQRNVTERAEKWIRERIAVNATDAPAGVPVTPVPGYWYATANVWQVDVAGEYASFRIDARRGTPVGRGAVDGTTSYVRDGGNVSMDLDGDSAPERLGRATRVSFSAETTVLVVVPPGKNGVGDVDGERTEQSDGWPDPGAASGD</sequence>
<dbReference type="EMBL" id="BAAADV010000001">
    <property type="protein sequence ID" value="GAA0662111.1"/>
    <property type="molecule type" value="Genomic_DNA"/>
</dbReference>
<evidence type="ECO:0000256" key="1">
    <source>
        <dbReference type="SAM" id="MobiDB-lite"/>
    </source>
</evidence>
<evidence type="ECO:0000313" key="4">
    <source>
        <dbReference type="Proteomes" id="UP001500420"/>
    </source>
</evidence>
<accession>A0AAV3T5H0</accession>
<protein>
    <submittedName>
        <fullName evidence="3">Uncharacterized protein</fullName>
    </submittedName>
</protein>
<evidence type="ECO:0000256" key="2">
    <source>
        <dbReference type="SAM" id="Phobius"/>
    </source>
</evidence>
<dbReference type="AlphaFoldDB" id="A0AAV3T5H0"/>
<reference evidence="3 4" key="1">
    <citation type="journal article" date="2019" name="Int. J. Syst. Evol. Microbiol.">
        <title>The Global Catalogue of Microorganisms (GCM) 10K type strain sequencing project: providing services to taxonomists for standard genome sequencing and annotation.</title>
        <authorList>
            <consortium name="The Broad Institute Genomics Platform"/>
            <consortium name="The Broad Institute Genome Sequencing Center for Infectious Disease"/>
            <person name="Wu L."/>
            <person name="Ma J."/>
        </authorList>
    </citation>
    <scope>NUCLEOTIDE SEQUENCE [LARGE SCALE GENOMIC DNA]</scope>
    <source>
        <strain evidence="3 4">JCM 16328</strain>
    </source>
</reference>